<feature type="domain" description="CheW-like" evidence="1">
    <location>
        <begin position="39"/>
        <end position="182"/>
    </location>
</feature>
<dbReference type="Gene3D" id="2.30.30.40">
    <property type="entry name" value="SH3 Domains"/>
    <property type="match status" value="1"/>
</dbReference>
<dbReference type="GO" id="GO:0006935">
    <property type="term" value="P:chemotaxis"/>
    <property type="evidence" value="ECO:0007669"/>
    <property type="project" value="InterPro"/>
</dbReference>
<dbReference type="AlphaFoldDB" id="A0A4Y6PRQ8"/>
<dbReference type="Gene3D" id="2.40.50.180">
    <property type="entry name" value="CheA-289, Domain 4"/>
    <property type="match status" value="1"/>
</dbReference>
<evidence type="ECO:0000259" key="1">
    <source>
        <dbReference type="PROSITE" id="PS50851"/>
    </source>
</evidence>
<dbReference type="InterPro" id="IPR002545">
    <property type="entry name" value="CheW-lke_dom"/>
</dbReference>
<dbReference type="InterPro" id="IPR036061">
    <property type="entry name" value="CheW-like_dom_sf"/>
</dbReference>
<proteinExistence type="predicted"/>
<dbReference type="PANTHER" id="PTHR22617">
    <property type="entry name" value="CHEMOTAXIS SENSOR HISTIDINE KINASE-RELATED"/>
    <property type="match status" value="1"/>
</dbReference>
<dbReference type="GO" id="GO:0005829">
    <property type="term" value="C:cytosol"/>
    <property type="evidence" value="ECO:0007669"/>
    <property type="project" value="TreeGrafter"/>
</dbReference>
<reference evidence="2 3" key="1">
    <citation type="submission" date="2019-06" db="EMBL/GenBank/DDBJ databases">
        <title>Persicimonas caeni gen. nov., sp. nov., a predatory bacterium isolated from solar saltern.</title>
        <authorList>
            <person name="Wang S."/>
        </authorList>
    </citation>
    <scope>NUCLEOTIDE SEQUENCE [LARGE SCALE GENOMIC DNA]</scope>
    <source>
        <strain evidence="2 3">YN101</strain>
    </source>
</reference>
<keyword evidence="3" id="KW-1185">Reference proteome</keyword>
<sequence length="183" mass="20099">MSDSIDQKLDFDGLIGAAEAGDGFDWETDDSEAGVSEKTVSVLRFRIGERRFAVPTEFVREIVSELDVTPVPGAPKHVRGVSVLRRQVIGVLDLHRWLDPVAEVAAVEASRVVIVEAGPYTVGIETNEVTGMDEWPEQVLDRSRIPDSINSRTRRYAAGIRLSEDEACVLLDVPKLLDDAAVQ</sequence>
<accession>A0A4Y6PRQ8</accession>
<dbReference type="OrthoDB" id="9790406at2"/>
<protein>
    <submittedName>
        <fullName evidence="2">Chemotaxis protein CheW</fullName>
    </submittedName>
</protein>
<dbReference type="PANTHER" id="PTHR22617:SF23">
    <property type="entry name" value="CHEMOTAXIS PROTEIN CHEW"/>
    <property type="match status" value="1"/>
</dbReference>
<organism evidence="2 3">
    <name type="scientific">Persicimonas caeni</name>
    <dbReference type="NCBI Taxonomy" id="2292766"/>
    <lineage>
        <taxon>Bacteria</taxon>
        <taxon>Deltaproteobacteria</taxon>
        <taxon>Bradymonadales</taxon>
        <taxon>Bradymonadaceae</taxon>
        <taxon>Persicimonas</taxon>
    </lineage>
</organism>
<dbReference type="SUPFAM" id="SSF50341">
    <property type="entry name" value="CheW-like"/>
    <property type="match status" value="1"/>
</dbReference>
<dbReference type="RefSeq" id="WP_141197491.1">
    <property type="nucleotide sequence ID" value="NZ_CP041186.1"/>
</dbReference>
<accession>A0A5B8Y2W9</accession>
<evidence type="ECO:0000313" key="3">
    <source>
        <dbReference type="Proteomes" id="UP000315995"/>
    </source>
</evidence>
<dbReference type="Proteomes" id="UP000315995">
    <property type="component" value="Chromosome"/>
</dbReference>
<dbReference type="Pfam" id="PF01584">
    <property type="entry name" value="CheW"/>
    <property type="match status" value="1"/>
</dbReference>
<name>A0A4Y6PRQ8_PERCE</name>
<dbReference type="EMBL" id="CP041186">
    <property type="protein sequence ID" value="QDG51001.1"/>
    <property type="molecule type" value="Genomic_DNA"/>
</dbReference>
<dbReference type="GO" id="GO:0007165">
    <property type="term" value="P:signal transduction"/>
    <property type="evidence" value="ECO:0007669"/>
    <property type="project" value="InterPro"/>
</dbReference>
<dbReference type="InterPro" id="IPR039315">
    <property type="entry name" value="CheW"/>
</dbReference>
<dbReference type="SMART" id="SM00260">
    <property type="entry name" value="CheW"/>
    <property type="match status" value="1"/>
</dbReference>
<gene>
    <name evidence="2" type="ORF">FIV42_09710</name>
</gene>
<dbReference type="PROSITE" id="PS50851">
    <property type="entry name" value="CHEW"/>
    <property type="match status" value="1"/>
</dbReference>
<evidence type="ECO:0000313" key="2">
    <source>
        <dbReference type="EMBL" id="QDG51001.1"/>
    </source>
</evidence>